<dbReference type="SUPFAM" id="SSF74653">
    <property type="entry name" value="TolA/TonB C-terminal domain"/>
    <property type="match status" value="1"/>
</dbReference>
<dbReference type="Gene3D" id="3.30.1150.10">
    <property type="match status" value="1"/>
</dbReference>
<evidence type="ECO:0000256" key="8">
    <source>
        <dbReference type="ARBA" id="ARBA00022989"/>
    </source>
</evidence>
<evidence type="ECO:0000256" key="9">
    <source>
        <dbReference type="ARBA" id="ARBA00023136"/>
    </source>
</evidence>
<evidence type="ECO:0000256" key="6">
    <source>
        <dbReference type="ARBA" id="ARBA00022692"/>
    </source>
</evidence>
<dbReference type="PROSITE" id="PS51257">
    <property type="entry name" value="PROKAR_LIPOPROTEIN"/>
    <property type="match status" value="1"/>
</dbReference>
<dbReference type="AlphaFoldDB" id="A0A4Z0MGD1"/>
<dbReference type="InterPro" id="IPR006260">
    <property type="entry name" value="TonB/TolA_C"/>
</dbReference>
<proteinExistence type="inferred from homology"/>
<comment type="subcellular location">
    <subcellularLocation>
        <location evidence="1">Cell inner membrane</location>
        <topology evidence="1">Single-pass membrane protein</topology>
        <orientation evidence="1">Periplasmic side</orientation>
    </subcellularLocation>
</comment>
<feature type="domain" description="TonB C-terminal" evidence="10">
    <location>
        <begin position="242"/>
        <end position="339"/>
    </location>
</feature>
<evidence type="ECO:0000256" key="3">
    <source>
        <dbReference type="ARBA" id="ARBA00022448"/>
    </source>
</evidence>
<keyword evidence="3" id="KW-0813">Transport</keyword>
<keyword evidence="7" id="KW-0653">Protein transport</keyword>
<dbReference type="Pfam" id="PF03544">
    <property type="entry name" value="TonB_C"/>
    <property type="match status" value="1"/>
</dbReference>
<keyword evidence="8" id="KW-1133">Transmembrane helix</keyword>
<dbReference type="PROSITE" id="PS52015">
    <property type="entry name" value="TONB_CTD"/>
    <property type="match status" value="1"/>
</dbReference>
<keyword evidence="4" id="KW-1003">Cell membrane</keyword>
<dbReference type="RefSeq" id="WP_135532396.1">
    <property type="nucleotide sequence ID" value="NZ_SRKZ01000006.1"/>
</dbReference>
<dbReference type="NCBIfam" id="TIGR01352">
    <property type="entry name" value="tonB_Cterm"/>
    <property type="match status" value="1"/>
</dbReference>
<dbReference type="Proteomes" id="UP000298284">
    <property type="component" value="Unassembled WGS sequence"/>
</dbReference>
<dbReference type="OrthoDB" id="1488726at2"/>
<dbReference type="GO" id="GO:0031992">
    <property type="term" value="F:energy transducer activity"/>
    <property type="evidence" value="ECO:0007669"/>
    <property type="project" value="TreeGrafter"/>
</dbReference>
<keyword evidence="5" id="KW-0997">Cell inner membrane</keyword>
<evidence type="ECO:0000259" key="10">
    <source>
        <dbReference type="PROSITE" id="PS52015"/>
    </source>
</evidence>
<dbReference type="InterPro" id="IPR051045">
    <property type="entry name" value="TonB-dependent_transducer"/>
</dbReference>
<dbReference type="GO" id="GO:0015031">
    <property type="term" value="P:protein transport"/>
    <property type="evidence" value="ECO:0007669"/>
    <property type="project" value="UniProtKB-KW"/>
</dbReference>
<dbReference type="PANTHER" id="PTHR33446:SF2">
    <property type="entry name" value="PROTEIN TONB"/>
    <property type="match status" value="1"/>
</dbReference>
<keyword evidence="12" id="KW-1185">Reference proteome</keyword>
<dbReference type="PANTHER" id="PTHR33446">
    <property type="entry name" value="PROTEIN TONB-RELATED"/>
    <property type="match status" value="1"/>
</dbReference>
<dbReference type="InterPro" id="IPR037682">
    <property type="entry name" value="TonB_C"/>
</dbReference>
<dbReference type="GO" id="GO:0055085">
    <property type="term" value="P:transmembrane transport"/>
    <property type="evidence" value="ECO:0007669"/>
    <property type="project" value="InterPro"/>
</dbReference>
<evidence type="ECO:0000256" key="4">
    <source>
        <dbReference type="ARBA" id="ARBA00022475"/>
    </source>
</evidence>
<keyword evidence="6" id="KW-0812">Transmembrane</keyword>
<evidence type="ECO:0000256" key="5">
    <source>
        <dbReference type="ARBA" id="ARBA00022519"/>
    </source>
</evidence>
<dbReference type="GO" id="GO:0098797">
    <property type="term" value="C:plasma membrane protein complex"/>
    <property type="evidence" value="ECO:0007669"/>
    <property type="project" value="TreeGrafter"/>
</dbReference>
<evidence type="ECO:0000256" key="2">
    <source>
        <dbReference type="ARBA" id="ARBA00006555"/>
    </source>
</evidence>
<evidence type="ECO:0000256" key="1">
    <source>
        <dbReference type="ARBA" id="ARBA00004383"/>
    </source>
</evidence>
<accession>A0A4Z0MGD1</accession>
<keyword evidence="9" id="KW-0472">Membrane</keyword>
<evidence type="ECO:0000256" key="7">
    <source>
        <dbReference type="ARBA" id="ARBA00022927"/>
    </source>
</evidence>
<comment type="caution">
    <text evidence="11">The sequence shown here is derived from an EMBL/GenBank/DDBJ whole genome shotgun (WGS) entry which is preliminary data.</text>
</comment>
<evidence type="ECO:0000313" key="12">
    <source>
        <dbReference type="Proteomes" id="UP000298284"/>
    </source>
</evidence>
<organism evidence="11 12">
    <name type="scientific">Hymenobacter wooponensis</name>
    <dbReference type="NCBI Taxonomy" id="1525360"/>
    <lineage>
        <taxon>Bacteria</taxon>
        <taxon>Pseudomonadati</taxon>
        <taxon>Bacteroidota</taxon>
        <taxon>Cytophagia</taxon>
        <taxon>Cytophagales</taxon>
        <taxon>Hymenobacteraceae</taxon>
        <taxon>Hymenobacter</taxon>
    </lineage>
</organism>
<dbReference type="EMBL" id="SRKZ01000006">
    <property type="protein sequence ID" value="TGD78539.1"/>
    <property type="molecule type" value="Genomic_DNA"/>
</dbReference>
<comment type="similarity">
    <text evidence="2">Belongs to the TonB family.</text>
</comment>
<name>A0A4Z0MGD1_9BACT</name>
<reference evidence="11 12" key="1">
    <citation type="submission" date="2019-04" db="EMBL/GenBank/DDBJ databases">
        <authorList>
            <person name="Feng G."/>
            <person name="Zhang J."/>
            <person name="Zhu H."/>
        </authorList>
    </citation>
    <scope>NUCLEOTIDE SEQUENCE [LARGE SCALE GENOMIC DNA]</scope>
    <source>
        <strain evidence="11 12">JCM 19491</strain>
    </source>
</reference>
<gene>
    <name evidence="11" type="ORF">EU557_20785</name>
</gene>
<evidence type="ECO:0000313" key="11">
    <source>
        <dbReference type="EMBL" id="TGD78539.1"/>
    </source>
</evidence>
<sequence length="478" mass="51618">MPIFRPLSLLAMLAVATVGCQREQPKRTEQRSPALADSLALDSIVEPVATAPVQRDWHHLERLTNRKAPLVVYRRGVLRPSTYDAAAPPVEARLQDLTLKASEYFQIDPSRPAEVQGREGTIVRIPAKSLLDARQRPATGTVWVELKECYSLADLLLSNLLTETTSGTPLELAGAVLVRATAGGQQLALAAGQEMQVQLSSGAQPQLFYGEAASSGSALRWHEAEASALPAEKIYNSVEQMPQYGAGPAEINQLVRYPSQALSNQTQGVVFASFIVDETGRVNSPRIVKGIGDGCDEEVLRVLRQTSGHWQPGKQEGQAVKVRLTLPIRFAFEQGTASAVEAPAVAVQSPNEPTEAGNDFAEVPNGIWIKRLGWIATGKAWSGATTAYYVPMPTATEQTALRLLVPGRRLVLAGLPQAGGYQFLSVPARAKIVLLGMRYENGAPFIAKQEARTSAPPDSLHFSETSLADLESALDRFN</sequence>
<protein>
    <submittedName>
        <fullName evidence="11">Energy transducer TonB</fullName>
    </submittedName>
</protein>